<dbReference type="GO" id="GO:0005524">
    <property type="term" value="F:ATP binding"/>
    <property type="evidence" value="ECO:0007669"/>
    <property type="project" value="UniProtKB-UniRule"/>
</dbReference>
<evidence type="ECO:0000313" key="19">
    <source>
        <dbReference type="EMBL" id="QEK11621.1"/>
    </source>
</evidence>
<dbReference type="NCBIfam" id="TIGR01494">
    <property type="entry name" value="ATPase_P-type"/>
    <property type="match status" value="1"/>
</dbReference>
<dbReference type="Pfam" id="PF00403">
    <property type="entry name" value="HMA"/>
    <property type="match status" value="2"/>
</dbReference>
<keyword evidence="20" id="KW-1185">Reference proteome</keyword>
<dbReference type="Pfam" id="PF00122">
    <property type="entry name" value="E1-E2_ATPase"/>
    <property type="match status" value="1"/>
</dbReference>
<dbReference type="InterPro" id="IPR023298">
    <property type="entry name" value="ATPase_P-typ_TM_dom_sf"/>
</dbReference>
<evidence type="ECO:0000313" key="20">
    <source>
        <dbReference type="Proteomes" id="UP000324646"/>
    </source>
</evidence>
<keyword evidence="10 17" id="KW-0067">ATP-binding</keyword>
<keyword evidence="12" id="KW-1278">Translocase</keyword>
<dbReference type="InterPro" id="IPR036412">
    <property type="entry name" value="HAD-like_sf"/>
</dbReference>
<dbReference type="SUPFAM" id="SSF56784">
    <property type="entry name" value="HAD-like"/>
    <property type="match status" value="1"/>
</dbReference>
<dbReference type="AlphaFoldDB" id="A0A5C0SBS7"/>
<dbReference type="Gene3D" id="2.70.150.10">
    <property type="entry name" value="Calcium-transporting ATPase, cytoplasmic transduction domain A"/>
    <property type="match status" value="1"/>
</dbReference>
<evidence type="ECO:0000256" key="17">
    <source>
        <dbReference type="RuleBase" id="RU362081"/>
    </source>
</evidence>
<dbReference type="SUPFAM" id="SSF81653">
    <property type="entry name" value="Calcium ATPase, transduction domain A"/>
    <property type="match status" value="1"/>
</dbReference>
<dbReference type="PANTHER" id="PTHR48085">
    <property type="entry name" value="CADMIUM/ZINC-TRANSPORTING ATPASE HMA2-RELATED"/>
    <property type="match status" value="1"/>
</dbReference>
<protein>
    <submittedName>
        <fullName evidence="19">Cadmium-translocating P-type ATPase</fullName>
        <ecNumber evidence="19">3.6.3.3</ecNumber>
    </submittedName>
</protein>
<dbReference type="PROSITE" id="PS01047">
    <property type="entry name" value="HMA_1"/>
    <property type="match status" value="2"/>
</dbReference>
<dbReference type="SFLD" id="SFLDF00027">
    <property type="entry name" value="p-type_atpase"/>
    <property type="match status" value="1"/>
</dbReference>
<evidence type="ECO:0000256" key="3">
    <source>
        <dbReference type="ARBA" id="ARBA00022475"/>
    </source>
</evidence>
<dbReference type="PRINTS" id="PR00119">
    <property type="entry name" value="CATATPASE"/>
</dbReference>
<keyword evidence="7 17" id="KW-0479">Metal-binding</keyword>
<keyword evidence="14 17" id="KW-0472">Membrane</keyword>
<name>A0A5C0SBS7_CRATE</name>
<dbReference type="SFLD" id="SFLDS00003">
    <property type="entry name" value="Haloacid_Dehalogenase"/>
    <property type="match status" value="1"/>
</dbReference>
<dbReference type="InterPro" id="IPR027256">
    <property type="entry name" value="P-typ_ATPase_IB"/>
</dbReference>
<dbReference type="InterPro" id="IPR008250">
    <property type="entry name" value="ATPase_P-typ_transduc_dom_A_sf"/>
</dbReference>
<dbReference type="InterPro" id="IPR006121">
    <property type="entry name" value="HMA_dom"/>
</dbReference>
<dbReference type="CDD" id="cd00371">
    <property type="entry name" value="HMA"/>
    <property type="match status" value="2"/>
</dbReference>
<dbReference type="PROSITE" id="PS00154">
    <property type="entry name" value="ATPASE_E1_E2"/>
    <property type="match status" value="1"/>
</dbReference>
<dbReference type="Gene3D" id="3.40.50.1000">
    <property type="entry name" value="HAD superfamily/HAD-like"/>
    <property type="match status" value="1"/>
</dbReference>
<dbReference type="InterPro" id="IPR023299">
    <property type="entry name" value="ATPase_P-typ_cyto_dom_N"/>
</dbReference>
<evidence type="ECO:0000256" key="1">
    <source>
        <dbReference type="ARBA" id="ARBA00004651"/>
    </source>
</evidence>
<feature type="transmembrane region" description="Helical" evidence="17">
    <location>
        <begin position="179"/>
        <end position="196"/>
    </location>
</feature>
<dbReference type="KEGG" id="crs:FQB35_04170"/>
<dbReference type="GO" id="GO:0008551">
    <property type="term" value="F:P-type cadmium transporter activity"/>
    <property type="evidence" value="ECO:0007669"/>
    <property type="project" value="UniProtKB-EC"/>
</dbReference>
<evidence type="ECO:0000256" key="15">
    <source>
        <dbReference type="ARBA" id="ARBA00047308"/>
    </source>
</evidence>
<keyword evidence="9" id="KW-0862">Zinc</keyword>
<dbReference type="SUPFAM" id="SSF81665">
    <property type="entry name" value="Calcium ATPase, transmembrane domain M"/>
    <property type="match status" value="1"/>
</dbReference>
<dbReference type="InterPro" id="IPR023214">
    <property type="entry name" value="HAD_sf"/>
</dbReference>
<evidence type="ECO:0000256" key="6">
    <source>
        <dbReference type="ARBA" id="ARBA00022692"/>
    </source>
</evidence>
<dbReference type="NCBIfam" id="TIGR01512">
    <property type="entry name" value="ATPase-IB2_Cd"/>
    <property type="match status" value="1"/>
</dbReference>
<dbReference type="InterPro" id="IPR001757">
    <property type="entry name" value="P_typ_ATPase"/>
</dbReference>
<evidence type="ECO:0000256" key="14">
    <source>
        <dbReference type="ARBA" id="ARBA00023136"/>
    </source>
</evidence>
<keyword evidence="4" id="KW-0104">Cadmium</keyword>
<keyword evidence="8 17" id="KW-0547">Nucleotide-binding</keyword>
<evidence type="ECO:0000256" key="5">
    <source>
        <dbReference type="ARBA" id="ARBA00022553"/>
    </source>
</evidence>
<evidence type="ECO:0000256" key="16">
    <source>
        <dbReference type="ARBA" id="ARBA00049338"/>
    </source>
</evidence>
<dbReference type="InterPro" id="IPR044492">
    <property type="entry name" value="P_typ_ATPase_HD_dom"/>
</dbReference>
<dbReference type="NCBIfam" id="TIGR01525">
    <property type="entry name" value="ATPase-IB_hvy"/>
    <property type="match status" value="1"/>
</dbReference>
<accession>A0A5C0SBS7</accession>
<feature type="domain" description="HMA" evidence="18">
    <location>
        <begin position="5"/>
        <end position="73"/>
    </location>
</feature>
<evidence type="ECO:0000256" key="8">
    <source>
        <dbReference type="ARBA" id="ARBA00022741"/>
    </source>
</evidence>
<dbReference type="Gene3D" id="3.30.70.100">
    <property type="match status" value="2"/>
</dbReference>
<dbReference type="OrthoDB" id="9760364at2"/>
<keyword evidence="11" id="KW-0460">Magnesium</keyword>
<dbReference type="PANTHER" id="PTHR48085:SF5">
    <property type="entry name" value="CADMIUM_ZINC-TRANSPORTING ATPASE HMA4-RELATED"/>
    <property type="match status" value="1"/>
</dbReference>
<feature type="transmembrane region" description="Helical" evidence="17">
    <location>
        <begin position="735"/>
        <end position="757"/>
    </location>
</feature>
<evidence type="ECO:0000256" key="4">
    <source>
        <dbReference type="ARBA" id="ARBA00022539"/>
    </source>
</evidence>
<dbReference type="InterPro" id="IPR018303">
    <property type="entry name" value="ATPase_P-typ_P_site"/>
</dbReference>
<comment type="subcellular location">
    <subcellularLocation>
        <location evidence="1">Cell membrane</location>
        <topology evidence="1">Multi-pass membrane protein</topology>
    </subcellularLocation>
</comment>
<dbReference type="GO" id="GO:0016463">
    <property type="term" value="F:P-type zinc transporter activity"/>
    <property type="evidence" value="ECO:0007669"/>
    <property type="project" value="UniProtKB-EC"/>
</dbReference>
<dbReference type="InterPro" id="IPR036163">
    <property type="entry name" value="HMA_dom_sf"/>
</dbReference>
<comment type="catalytic activity">
    <reaction evidence="16">
        <text>Cd(2+)(in) + ATP + H2O = Cd(2+)(out) + ADP + phosphate + H(+)</text>
        <dbReference type="Rhea" id="RHEA:12132"/>
        <dbReference type="ChEBI" id="CHEBI:15377"/>
        <dbReference type="ChEBI" id="CHEBI:15378"/>
        <dbReference type="ChEBI" id="CHEBI:30616"/>
        <dbReference type="ChEBI" id="CHEBI:43474"/>
        <dbReference type="ChEBI" id="CHEBI:48775"/>
        <dbReference type="ChEBI" id="CHEBI:456216"/>
        <dbReference type="EC" id="7.2.2.21"/>
    </reaction>
</comment>
<keyword evidence="5" id="KW-0597">Phosphoprotein</keyword>
<comment type="catalytic activity">
    <reaction evidence="15">
        <text>Zn(2+)(in) + ATP + H2O = Zn(2+)(out) + ADP + phosphate + H(+)</text>
        <dbReference type="Rhea" id="RHEA:20621"/>
        <dbReference type="ChEBI" id="CHEBI:15377"/>
        <dbReference type="ChEBI" id="CHEBI:15378"/>
        <dbReference type="ChEBI" id="CHEBI:29105"/>
        <dbReference type="ChEBI" id="CHEBI:30616"/>
        <dbReference type="ChEBI" id="CHEBI:43474"/>
        <dbReference type="ChEBI" id="CHEBI:456216"/>
        <dbReference type="EC" id="7.2.2.12"/>
    </reaction>
</comment>
<comment type="similarity">
    <text evidence="2 17">Belongs to the cation transport ATPase (P-type) (TC 3.A.3) family. Type IB subfamily.</text>
</comment>
<evidence type="ECO:0000256" key="2">
    <source>
        <dbReference type="ARBA" id="ARBA00006024"/>
    </source>
</evidence>
<keyword evidence="19" id="KW-0378">Hydrolase</keyword>
<dbReference type="SFLD" id="SFLDG00002">
    <property type="entry name" value="C1.7:_P-type_atpase_like"/>
    <property type="match status" value="1"/>
</dbReference>
<evidence type="ECO:0000256" key="12">
    <source>
        <dbReference type="ARBA" id="ARBA00022967"/>
    </source>
</evidence>
<evidence type="ECO:0000256" key="7">
    <source>
        <dbReference type="ARBA" id="ARBA00022723"/>
    </source>
</evidence>
<dbReference type="InterPro" id="IPR051014">
    <property type="entry name" value="Cation_Transport_ATPase_IB"/>
</dbReference>
<dbReference type="Pfam" id="PF00702">
    <property type="entry name" value="Hydrolase"/>
    <property type="match status" value="1"/>
</dbReference>
<keyword evidence="13 17" id="KW-1133">Transmembrane helix</keyword>
<keyword evidence="3 17" id="KW-1003">Cell membrane</keyword>
<dbReference type="FunFam" id="3.40.1110.10:FF:000066">
    <property type="entry name" value="Cadmium-translocating P-type ATPase"/>
    <property type="match status" value="1"/>
</dbReference>
<reference evidence="19 20" key="1">
    <citation type="submission" date="2019-07" db="EMBL/GenBank/DDBJ databases">
        <title>Complete genome of Crassaminicella thermophila SY095.</title>
        <authorList>
            <person name="Li X."/>
        </authorList>
    </citation>
    <scope>NUCLEOTIDE SEQUENCE [LARGE SCALE GENOMIC DNA]</scope>
    <source>
        <strain evidence="19 20">SY095</strain>
    </source>
</reference>
<dbReference type="EC" id="3.6.3.3" evidence="19"/>
<dbReference type="PROSITE" id="PS50846">
    <property type="entry name" value="HMA_2"/>
    <property type="match status" value="2"/>
</dbReference>
<dbReference type="GO" id="GO:0046872">
    <property type="term" value="F:metal ion binding"/>
    <property type="evidence" value="ECO:0007669"/>
    <property type="project" value="UniProtKB-KW"/>
</dbReference>
<evidence type="ECO:0000256" key="10">
    <source>
        <dbReference type="ARBA" id="ARBA00022840"/>
    </source>
</evidence>
<feature type="transmembrane region" description="Helical" evidence="17">
    <location>
        <begin position="402"/>
        <end position="422"/>
    </location>
</feature>
<evidence type="ECO:0000256" key="9">
    <source>
        <dbReference type="ARBA" id="ARBA00022833"/>
    </source>
</evidence>
<dbReference type="GO" id="GO:0005886">
    <property type="term" value="C:plasma membrane"/>
    <property type="evidence" value="ECO:0007669"/>
    <property type="project" value="UniProtKB-SubCell"/>
</dbReference>
<dbReference type="Gene3D" id="3.40.1110.10">
    <property type="entry name" value="Calcium-transporting ATPase, cytoplasmic domain N"/>
    <property type="match status" value="1"/>
</dbReference>
<feature type="domain" description="HMA" evidence="18">
    <location>
        <begin position="84"/>
        <end position="153"/>
    </location>
</feature>
<dbReference type="Proteomes" id="UP000324646">
    <property type="component" value="Chromosome"/>
</dbReference>
<dbReference type="EMBL" id="CP042243">
    <property type="protein sequence ID" value="QEK11621.1"/>
    <property type="molecule type" value="Genomic_DNA"/>
</dbReference>
<gene>
    <name evidence="19" type="primary">cadA</name>
    <name evidence="19" type="ORF">FQB35_04170</name>
</gene>
<dbReference type="RefSeq" id="WP_148808776.1">
    <property type="nucleotide sequence ID" value="NZ_CP042243.1"/>
</dbReference>
<dbReference type="GO" id="GO:0016887">
    <property type="term" value="F:ATP hydrolysis activity"/>
    <property type="evidence" value="ECO:0007669"/>
    <property type="project" value="InterPro"/>
</dbReference>
<feature type="transmembrane region" description="Helical" evidence="17">
    <location>
        <begin position="434"/>
        <end position="455"/>
    </location>
</feature>
<dbReference type="SUPFAM" id="SSF55008">
    <property type="entry name" value="HMA, heavy metal-associated domain"/>
    <property type="match status" value="2"/>
</dbReference>
<evidence type="ECO:0000259" key="18">
    <source>
        <dbReference type="PROSITE" id="PS50846"/>
    </source>
</evidence>
<evidence type="ECO:0000256" key="11">
    <source>
        <dbReference type="ARBA" id="ARBA00022842"/>
    </source>
</evidence>
<dbReference type="CDD" id="cd07548">
    <property type="entry name" value="P-type_ATPase-Cd_Zn_Co_like"/>
    <property type="match status" value="1"/>
</dbReference>
<sequence>MNQLNRKEFILEGLDCANCAMKIESKINELNGVNKATVNFATQILLIEANEAYIDKIVSEAKSIVNKLEPHVIVKERVFNNSKIKKVYILEGLGCANCAKKIENKVNDIKGVDKAFIDFASSKLIIEVSDRKILDRILDEVTTIVKKLEPDVDVLEENKKDSNIKEQDIRERWYNKQSTRLIISAVLFGIAMLSKLSNSIEIILYAISYLLAGREVLLKAGKNIIRGQVFDENFLVVIATIGAFGINEAPEGVAVMLFFQVGEYLQGKAVDHSRKSIASLMDIRPDFANLKIGEKIQRVSPDEVEIGSIIVVKPGEKVPLDGKVIEGKSMVDTSALTGESVPRKVDIGDEVLGGFINTNGLLTVEVTKKFKESTVSKILDLVQNASSKKAPTENFITKFARYYTPIIVFMALAFAIIPPLIIEGASFSQWIYRALVFLVISCPCALVVSIPLGFFGGIGGASKSGVLVKGSNYLEALNNVDIVVFDKTGTLTKGVFKVTEIVAEGDVDKGELLEYTAYAESFSNHPIALSILKEYGKEVNQNEIADYEEISGHGIKVKVKGNEVLAGNKKLMNKENIECQNVETFGTVVHVAINKKYSGYIVISDEIKEDSAQAIKELKNIGVRKTVMLTGDNKVVGNNVGKQLGLDQVHAELLPHQKVEKLEVLDKEKSPKGKLIFVGDGINDAPVLARADVGVAMGGLGSDAAIEAADVVIMTDEPSKLVSGIRIAKRTRKIVWQNIIFALGVKAIVLTLGAFGIATLWEAVFADVGVTVLAVINAMRVMKVEKIK</sequence>
<dbReference type="PRINTS" id="PR00941">
    <property type="entry name" value="CDATPASE"/>
</dbReference>
<dbReference type="InterPro" id="IPR059000">
    <property type="entry name" value="ATPase_P-type_domA"/>
</dbReference>
<dbReference type="InterPro" id="IPR017969">
    <property type="entry name" value="Heavy-metal-associated_CS"/>
</dbReference>
<keyword evidence="6 17" id="KW-0812">Transmembrane</keyword>
<feature type="transmembrane region" description="Helical" evidence="17">
    <location>
        <begin position="763"/>
        <end position="782"/>
    </location>
</feature>
<dbReference type="FunFam" id="2.70.150.10:FF:000002">
    <property type="entry name" value="Copper-transporting ATPase 1, putative"/>
    <property type="match status" value="1"/>
</dbReference>
<organism evidence="19 20">
    <name type="scientific">Crassaminicella thermophila</name>
    <dbReference type="NCBI Taxonomy" id="2599308"/>
    <lineage>
        <taxon>Bacteria</taxon>
        <taxon>Bacillati</taxon>
        <taxon>Bacillota</taxon>
        <taxon>Clostridia</taxon>
        <taxon>Eubacteriales</taxon>
        <taxon>Clostridiaceae</taxon>
        <taxon>Crassaminicella</taxon>
    </lineage>
</organism>
<evidence type="ECO:0000256" key="13">
    <source>
        <dbReference type="ARBA" id="ARBA00022989"/>
    </source>
</evidence>
<proteinExistence type="inferred from homology"/>